<accession>A0A4P8XWT7</accession>
<dbReference type="Pfam" id="PF07454">
    <property type="entry name" value="SpoIIP"/>
    <property type="match status" value="1"/>
</dbReference>
<dbReference type="OrthoDB" id="1633470at2"/>
<evidence type="ECO:0000313" key="2">
    <source>
        <dbReference type="Proteomes" id="UP000301475"/>
    </source>
</evidence>
<dbReference type="NCBIfam" id="TIGR02867">
    <property type="entry name" value="spore_II_P"/>
    <property type="match status" value="1"/>
</dbReference>
<dbReference type="InterPro" id="IPR010897">
    <property type="entry name" value="Spore_II_P"/>
</dbReference>
<name>A0A4P8XWT7_9FIRM</name>
<gene>
    <name evidence="1" type="ORF">E5Z56_07220</name>
</gene>
<dbReference type="Proteomes" id="UP000301475">
    <property type="component" value="Chromosome"/>
</dbReference>
<proteinExistence type="predicted"/>
<dbReference type="AlphaFoldDB" id="A0A4P8XWT7"/>
<evidence type="ECO:0000313" key="1">
    <source>
        <dbReference type="EMBL" id="QCT07162.1"/>
    </source>
</evidence>
<organism evidence="1 2">
    <name type="scientific">Ruminococcus bovis</name>
    <dbReference type="NCBI Taxonomy" id="2564099"/>
    <lineage>
        <taxon>Bacteria</taxon>
        <taxon>Bacillati</taxon>
        <taxon>Bacillota</taxon>
        <taxon>Clostridia</taxon>
        <taxon>Eubacteriales</taxon>
        <taxon>Oscillospiraceae</taxon>
        <taxon>Ruminococcus</taxon>
    </lineage>
</organism>
<dbReference type="EMBL" id="CP039381">
    <property type="protein sequence ID" value="QCT07162.1"/>
    <property type="molecule type" value="Genomic_DNA"/>
</dbReference>
<dbReference type="KEGG" id="ruj:E5Z56_07220"/>
<protein>
    <submittedName>
        <fullName evidence="1">Stage II sporulation protein P</fullName>
    </submittedName>
</protein>
<reference evidence="1 2" key="1">
    <citation type="submission" date="2019-04" db="EMBL/GenBank/DDBJ databases">
        <authorList>
            <person name="Embree M."/>
            <person name="Gaffney J.R."/>
        </authorList>
    </citation>
    <scope>NUCLEOTIDE SEQUENCE [LARGE SCALE GENOMIC DNA]</scope>
    <source>
        <strain evidence="1 2">JE7A12</strain>
    </source>
</reference>
<keyword evidence="2" id="KW-1185">Reference proteome</keyword>
<dbReference type="RefSeq" id="WP_138157209.1">
    <property type="nucleotide sequence ID" value="NZ_CP039381.1"/>
</dbReference>
<sequence>MGRNIRKLSLLFAFVAIVAGMYSLCNRVGGYVTPKENSVEVVKKVDEVPTTTPTTVSATVPTTKTKVNKTTKETVPTTSSGKNYPVIEKQFGEDGITYDNFCVKNYTDYSLDIATELKRGLPFKIEKNHQVQVLIFHTHTCESYLKSDTDYYPSDYYPRTTNNKENVTAVGDEIEKQLKKAGIGVIHDKTKHDYPSYNGGYDRSYQTIQKYMEKYKGIKVVLDIHRDAIGEGGESGKVKPTFKYKGKKASQIMIMTGYQYEGGGDFPFWRDNLDFAIKLQQTAETMYPGLTRPLNFGEYTYNLNVCNGSLLIEFGTDVNTIDEVKRSGKMVGKALAKVLQNN</sequence>